<protein>
    <submittedName>
        <fullName evidence="1">Uncharacterized protein</fullName>
    </submittedName>
</protein>
<dbReference type="EMBL" id="AGEE01000011">
    <property type="protein sequence ID" value="EHO13224.1"/>
    <property type="molecule type" value="Genomic_DNA"/>
</dbReference>
<gene>
    <name evidence="1" type="ORF">HMPREF9715_01379</name>
</gene>
<evidence type="ECO:0000313" key="1">
    <source>
        <dbReference type="EMBL" id="EHO13224.1"/>
    </source>
</evidence>
<comment type="caution">
    <text evidence="1">The sequence shown here is derived from an EMBL/GenBank/DDBJ whole genome shotgun (WGS) entry which is preliminary data.</text>
</comment>
<accession>A0AAV3F4I4</accession>
<proteinExistence type="predicted"/>
<dbReference type="AlphaFoldDB" id="A0AAV3F4I4"/>
<organism evidence="1 2">
    <name type="scientific">Myroides odoratimimus CIP 101113</name>
    <dbReference type="NCBI Taxonomy" id="883154"/>
    <lineage>
        <taxon>Bacteria</taxon>
        <taxon>Pseudomonadati</taxon>
        <taxon>Bacteroidota</taxon>
        <taxon>Flavobacteriia</taxon>
        <taxon>Flavobacteriales</taxon>
        <taxon>Flavobacteriaceae</taxon>
        <taxon>Myroides</taxon>
    </lineage>
</organism>
<name>A0AAV3F4I4_9FLAO</name>
<evidence type="ECO:0000313" key="2">
    <source>
        <dbReference type="Proteomes" id="UP000004834"/>
    </source>
</evidence>
<reference evidence="1 2" key="1">
    <citation type="submission" date="2011-11" db="EMBL/GenBank/DDBJ databases">
        <title>The Genome Sequence of Myroides odoratimimus CIP 101113.</title>
        <authorList>
            <person name="Earl A."/>
            <person name="Ward D."/>
            <person name="Feldgarden M."/>
            <person name="Gevers D."/>
            <person name="Huys G."/>
            <person name="Young S.K."/>
            <person name="Zeng Q."/>
            <person name="Gargeya S."/>
            <person name="Fitzgerald M."/>
            <person name="Haas B."/>
            <person name="Abouelleil A."/>
            <person name="Alvarado L."/>
            <person name="Arachchi H.M."/>
            <person name="Berlin A."/>
            <person name="Brown A."/>
            <person name="Chapman S.B."/>
            <person name="Chen Z."/>
            <person name="Dunbar C."/>
            <person name="Freedman E."/>
            <person name="Gearin G."/>
            <person name="Goldberg J."/>
            <person name="Griggs A."/>
            <person name="Gujja S."/>
            <person name="Heiman D."/>
            <person name="Howarth C."/>
            <person name="Larson L."/>
            <person name="Lui A."/>
            <person name="MacDonald P.J.P."/>
            <person name="Montmayeur A."/>
            <person name="Murphy C."/>
            <person name="Neiman D."/>
            <person name="Pearson M."/>
            <person name="Priest M."/>
            <person name="Roberts A."/>
            <person name="Saif S."/>
            <person name="Shea T."/>
            <person name="Shenoy N."/>
            <person name="Sisk P."/>
            <person name="Stolte C."/>
            <person name="Sykes S."/>
            <person name="Wortman J."/>
            <person name="Nusbaum C."/>
            <person name="Birren B."/>
        </authorList>
    </citation>
    <scope>NUCLEOTIDE SEQUENCE [LARGE SCALE GENOMIC DNA]</scope>
    <source>
        <strain evidence="1 2">CIP 101113</strain>
    </source>
</reference>
<dbReference type="Proteomes" id="UP000004834">
    <property type="component" value="Unassembled WGS sequence"/>
</dbReference>
<sequence length="657" mass="77946">MKLYSENTDITDGIDSNVWRAINNSISKNSVESFRVLKTFVRKVLQTSIRHNSLKHFQKYIYFPTFYYSISYEKVKRNSSLSEIHKFCSEEAAKHLKEIIWFDINFAFRNNNIDNKKKANLFYYWAFQSFSRLLYFIVKNGDVNQFRFTLNQFEQISEENDNQQYQLKWEIRDLIQQNLNNQNNETIIAKKAELAVLKQFNNYKRHVLVGIKYWIFFLYQVEKLDENTVLQFLQRIQIPYTDSDDLLNDILFFRGNDVSSFYMDWSNWDYIERESGRIYSPPVPHQWMTLGFFADQIREKRFFINVSELDSENLSQARFLFDDLKESAKYFEDNFEKWKNILSVKDIKNYEEKSSEILKDFALVKRKSVTDIDRSIALASLSQPHIEEFKKSIGNAWKAQARIHRTFKYFGNSLNVNDQDIKLKQIGQSTFFERGKMMFTAENYQQIYGMDRLGSEIGRWEDDYFLNILREADHHRISATSILEALNKAINELRSKDKQPNYILISSKYSFRDDNLLKNELFKSKLDDPIPENDLEGFCIGTFDGIPVYTSFSESLNNFILVSNFNEAFQQLYKTKDDWFESELTVDIKLVTDEIAQKKLKENHAKWTTLEEGTTLSDTEALMLIKTSIIIDIWTTVDYRIIDKDAYILGYIKTDND</sequence>
<dbReference type="RefSeq" id="WP_006263257.1">
    <property type="nucleotide sequence ID" value="NZ_JH590837.1"/>
</dbReference>